<dbReference type="InterPro" id="IPR047218">
    <property type="entry name" value="YocR/YhdH-like"/>
</dbReference>
<evidence type="ECO:0000256" key="2">
    <source>
        <dbReference type="ARBA" id="ARBA00022448"/>
    </source>
</evidence>
<dbReference type="RefSeq" id="WP_024037419.1">
    <property type="nucleotide sequence ID" value="NZ_CACRUE010000030.1"/>
</dbReference>
<protein>
    <submittedName>
        <fullName evidence="7">Sodium:neurotransmitter symporter family protein</fullName>
    </submittedName>
</protein>
<dbReference type="EMBL" id="CACRUE010000030">
    <property type="protein sequence ID" value="VYU16788.1"/>
    <property type="molecule type" value="Genomic_DNA"/>
</dbReference>
<evidence type="ECO:0000313" key="7">
    <source>
        <dbReference type="EMBL" id="VYU16788.1"/>
    </source>
</evidence>
<feature type="transmembrane region" description="Helical" evidence="6">
    <location>
        <begin position="421"/>
        <end position="440"/>
    </location>
</feature>
<dbReference type="Pfam" id="PF00209">
    <property type="entry name" value="SNF"/>
    <property type="match status" value="2"/>
</dbReference>
<gene>
    <name evidence="7" type="ORF">IBLFYP30_01909</name>
</gene>
<feature type="transmembrane region" description="Helical" evidence="6">
    <location>
        <begin position="373"/>
        <end position="394"/>
    </location>
</feature>
<evidence type="ECO:0000256" key="3">
    <source>
        <dbReference type="ARBA" id="ARBA00022692"/>
    </source>
</evidence>
<organism evidence="7">
    <name type="scientific">Intestinibacter bartlettii</name>
    <dbReference type="NCBI Taxonomy" id="261299"/>
    <lineage>
        <taxon>Bacteria</taxon>
        <taxon>Bacillati</taxon>
        <taxon>Bacillota</taxon>
        <taxon>Clostridia</taxon>
        <taxon>Peptostreptococcales</taxon>
        <taxon>Peptostreptococcaceae</taxon>
        <taxon>Intestinibacter</taxon>
    </lineage>
</organism>
<dbReference type="AlphaFoldDB" id="A0A6N3CP31"/>
<feature type="transmembrane region" description="Helical" evidence="6">
    <location>
        <begin position="344"/>
        <end position="361"/>
    </location>
</feature>
<feature type="transmembrane region" description="Helical" evidence="6">
    <location>
        <begin position="94"/>
        <end position="118"/>
    </location>
</feature>
<dbReference type="InterPro" id="IPR000175">
    <property type="entry name" value="Na/ntran_symport"/>
</dbReference>
<feature type="transmembrane region" description="Helical" evidence="6">
    <location>
        <begin position="220"/>
        <end position="242"/>
    </location>
</feature>
<reference evidence="7" key="1">
    <citation type="submission" date="2019-11" db="EMBL/GenBank/DDBJ databases">
        <authorList>
            <person name="Feng L."/>
        </authorList>
    </citation>
    <scope>NUCLEOTIDE SEQUENCE</scope>
    <source>
        <strain evidence="7">IbartlettiiLFYP30</strain>
    </source>
</reference>
<feature type="transmembrane region" description="Helical" evidence="6">
    <location>
        <begin position="180"/>
        <end position="200"/>
    </location>
</feature>
<dbReference type="GO" id="GO:0016020">
    <property type="term" value="C:membrane"/>
    <property type="evidence" value="ECO:0007669"/>
    <property type="project" value="UniProtKB-SubCell"/>
</dbReference>
<dbReference type="InterPro" id="IPR037272">
    <property type="entry name" value="SNS_sf"/>
</dbReference>
<evidence type="ECO:0000256" key="1">
    <source>
        <dbReference type="ARBA" id="ARBA00004141"/>
    </source>
</evidence>
<feature type="transmembrane region" description="Helical" evidence="6">
    <location>
        <begin position="46"/>
        <end position="68"/>
    </location>
</feature>
<dbReference type="CDD" id="cd10336">
    <property type="entry name" value="SLC6sbd_Tyt1-Like"/>
    <property type="match status" value="1"/>
</dbReference>
<feature type="transmembrane region" description="Helical" evidence="6">
    <location>
        <begin position="149"/>
        <end position="168"/>
    </location>
</feature>
<proteinExistence type="predicted"/>
<dbReference type="PRINTS" id="PR00176">
    <property type="entry name" value="NANEUSMPORT"/>
</dbReference>
<keyword evidence="2" id="KW-0813">Transport</keyword>
<dbReference type="SUPFAM" id="SSF161070">
    <property type="entry name" value="SNF-like"/>
    <property type="match status" value="1"/>
</dbReference>
<sequence length="441" mass="47428">MEQSLNKRDSFTSNLGFILSCVGSAVGMGNIWLFPYRIGQYGGAAFLIPYLIFIVLLGSTGLMGEFAFGRMMQSGPMGAFDKALQTKGKKGGKVLGVIPVVGTFIIAIGYAIVVGWFIRFLVGYITGSALTATDSGAYFGQIAGSFGSVPWHFLALAIVLIVSLFGISSGIEKINKVMMPAFYVLFLILLVRVCTLDGAIDGFKYLCIPKWEFLSQPKTWIYALGQAFFSLSLSGSGMLVYGSYLKRDNDVIDGARKTVLFDTIAALTAALVIIPSVFAFGLDPASGPPLLFITLPSVFKLMPFGRVFAILFFISLICASITTLVCLLEVPIEAIQNNLNIDRKIAVIGVCIIAFAIGLLVEDGNILGTLLDFSSIYIAPLGAFIAGVMFFWVIGVDKAKVEIETGSSKILGNWFKPTAKYVYVFISIFVFVVGILLGGIG</sequence>
<evidence type="ECO:0000256" key="5">
    <source>
        <dbReference type="ARBA" id="ARBA00023136"/>
    </source>
</evidence>
<evidence type="ECO:0000256" key="4">
    <source>
        <dbReference type="ARBA" id="ARBA00022989"/>
    </source>
</evidence>
<name>A0A6N3CP31_9FIRM</name>
<dbReference type="NCBIfam" id="NF037979">
    <property type="entry name" value="Na_transp"/>
    <property type="match status" value="1"/>
</dbReference>
<evidence type="ECO:0000256" key="6">
    <source>
        <dbReference type="SAM" id="Phobius"/>
    </source>
</evidence>
<comment type="subcellular location">
    <subcellularLocation>
        <location evidence="1">Membrane</location>
        <topology evidence="1">Multi-pass membrane protein</topology>
    </subcellularLocation>
</comment>
<keyword evidence="3 6" id="KW-0812">Transmembrane</keyword>
<dbReference type="PANTHER" id="PTHR42948:SF1">
    <property type="entry name" value="TRANSPORTER"/>
    <property type="match status" value="1"/>
</dbReference>
<feature type="transmembrane region" description="Helical" evidence="6">
    <location>
        <begin position="12"/>
        <end position="34"/>
    </location>
</feature>
<keyword evidence="4 6" id="KW-1133">Transmembrane helix</keyword>
<dbReference type="PROSITE" id="PS50267">
    <property type="entry name" value="NA_NEUROTRAN_SYMP_3"/>
    <property type="match status" value="1"/>
</dbReference>
<dbReference type="PANTHER" id="PTHR42948">
    <property type="entry name" value="TRANSPORTER"/>
    <property type="match status" value="1"/>
</dbReference>
<keyword evidence="5 6" id="KW-0472">Membrane</keyword>
<feature type="transmembrane region" description="Helical" evidence="6">
    <location>
        <begin position="307"/>
        <end position="332"/>
    </location>
</feature>
<feature type="transmembrane region" description="Helical" evidence="6">
    <location>
        <begin position="263"/>
        <end position="282"/>
    </location>
</feature>
<accession>A0A6N3CP31</accession>
<dbReference type="PROSITE" id="PS51257">
    <property type="entry name" value="PROKAR_LIPOPROTEIN"/>
    <property type="match status" value="1"/>
</dbReference>